<dbReference type="EMBL" id="APAU02000092">
    <property type="protein sequence ID" value="EUB57178.1"/>
    <property type="molecule type" value="Genomic_DNA"/>
</dbReference>
<dbReference type="RefSeq" id="XP_024348374.1">
    <property type="nucleotide sequence ID" value="XM_024497244.1"/>
</dbReference>
<sequence length="78" mass="8790">MSSVLEKTSLKIECEATMSSCHFFKDIPEGEAKSPTRRKTLSRITKEQWLFASASKERYLRDKFAAAADDDGAQILDC</sequence>
<keyword evidence="2" id="KW-1185">Reference proteome</keyword>
<reference evidence="1 2" key="1">
    <citation type="journal article" date="2013" name="Nat. Genet.">
        <title>The genome of the hydatid tapeworm Echinococcus granulosus.</title>
        <authorList>
            <person name="Zheng H."/>
            <person name="Zhang W."/>
            <person name="Zhang L."/>
            <person name="Zhang Z."/>
            <person name="Li J."/>
            <person name="Lu G."/>
            <person name="Zhu Y."/>
            <person name="Wang Y."/>
            <person name="Huang Y."/>
            <person name="Liu J."/>
            <person name="Kang H."/>
            <person name="Chen J."/>
            <person name="Wang L."/>
            <person name="Chen A."/>
            <person name="Yu S."/>
            <person name="Gao Z."/>
            <person name="Jin L."/>
            <person name="Gu W."/>
            <person name="Wang Z."/>
            <person name="Zhao L."/>
            <person name="Shi B."/>
            <person name="Wen H."/>
            <person name="Lin R."/>
            <person name="Jones M.K."/>
            <person name="Brejova B."/>
            <person name="Vinar T."/>
            <person name="Zhao G."/>
            <person name="McManus D.P."/>
            <person name="Chen Z."/>
            <person name="Zhou Y."/>
            <person name="Wang S."/>
        </authorList>
    </citation>
    <scope>NUCLEOTIDE SEQUENCE [LARGE SCALE GENOMIC DNA]</scope>
</reference>
<evidence type="ECO:0000313" key="1">
    <source>
        <dbReference type="EMBL" id="EUB57178.1"/>
    </source>
</evidence>
<organism evidence="1 2">
    <name type="scientific">Echinococcus granulosus</name>
    <name type="common">Hydatid tapeworm</name>
    <dbReference type="NCBI Taxonomy" id="6210"/>
    <lineage>
        <taxon>Eukaryota</taxon>
        <taxon>Metazoa</taxon>
        <taxon>Spiralia</taxon>
        <taxon>Lophotrochozoa</taxon>
        <taxon>Platyhelminthes</taxon>
        <taxon>Cestoda</taxon>
        <taxon>Eucestoda</taxon>
        <taxon>Cyclophyllidea</taxon>
        <taxon>Taeniidae</taxon>
        <taxon>Echinococcus</taxon>
        <taxon>Echinococcus granulosus group</taxon>
    </lineage>
</organism>
<protein>
    <submittedName>
        <fullName evidence="1">Uncharacterized protein</fullName>
    </submittedName>
</protein>
<dbReference type="KEGG" id="egl:EGR_07995"/>
<comment type="caution">
    <text evidence="1">The sequence shown here is derived from an EMBL/GenBank/DDBJ whole genome shotgun (WGS) entry which is preliminary data.</text>
</comment>
<dbReference type="AlphaFoldDB" id="W6U7G8"/>
<gene>
    <name evidence="1" type="ORF">EGR_07995</name>
</gene>
<dbReference type="GeneID" id="36343710"/>
<dbReference type="CTD" id="36343710"/>
<proteinExistence type="predicted"/>
<dbReference type="Proteomes" id="UP000019149">
    <property type="component" value="Unassembled WGS sequence"/>
</dbReference>
<name>W6U7G8_ECHGR</name>
<evidence type="ECO:0000313" key="2">
    <source>
        <dbReference type="Proteomes" id="UP000019149"/>
    </source>
</evidence>
<accession>W6U7G8</accession>